<gene>
    <name evidence="2" type="ORF">CRE_27933</name>
</gene>
<keyword evidence="3" id="KW-1185">Reference proteome</keyword>
<proteinExistence type="predicted"/>
<feature type="region of interest" description="Disordered" evidence="1">
    <location>
        <begin position="395"/>
        <end position="417"/>
    </location>
</feature>
<dbReference type="HOGENOM" id="CLU_024151_0_0_1"/>
<feature type="compositionally biased region" description="Basic residues" evidence="1">
    <location>
        <begin position="674"/>
        <end position="687"/>
    </location>
</feature>
<feature type="compositionally biased region" description="Polar residues" evidence="1">
    <location>
        <begin position="1"/>
        <end position="17"/>
    </location>
</feature>
<dbReference type="EMBL" id="DS269171">
    <property type="protein sequence ID" value="EFP10275.1"/>
    <property type="molecule type" value="Genomic_DNA"/>
</dbReference>
<dbReference type="InParanoid" id="E3NN78"/>
<evidence type="ECO:0000313" key="3">
    <source>
        <dbReference type="Proteomes" id="UP000008281"/>
    </source>
</evidence>
<sequence length="708" mass="78595">MSTGINRSRNSSVSTELSFRGNKKSSPPLPSINFKSTKDALRGAIAQSLDAASKALVELRDLRDDHQAGEVDCSLVDYLRKKMLALLMMLDGDEYFLGLLDNVQLLLSEKERSALRKGVLDLSSRCPREDMVSGLRLGVTELETMLTTRSYPYSAEVPVIHLADICKNISTSPRENGEHADDYKSEHLPIFLSSSESSDSDHDIADASKETVEDTVTKQVGIKAVPSALGEESRSALGPIQPSIPQTNGNKRGCALSFPQEFDSTGFSRSVVPRGARPGLSSFLKPEITVCPVCSNGHDILDCNSPKRSMYCAKYDLCIICTSDSHNTFGCPLRIPEISEIAANVSQQAGADVNDRLESPKTRISGITHNHHDPPRKDRIHSVFENRVEVPRFHHSNLNGYDDEGERSYDPRDDRIGKGDHRRHLSFYDLETVLPQFNADPIKYSRFAYSFHKMVFLNPSLDDTLKFTLLEKKLVGKAKRFLIDLNDPRAALEATLVALSAQFENNYSAINAALSQFRQLTFHESDFQRASLELHDCKALIMKLREQGEDVSSQAFVRQLVEKLPGKVIRRLKPLYSNNHTLTVEQVFETYSEYLRVKSFADRFRPSVSRNSSEYPDESVMIMMEVPPNPPPRKSGKKNQKPLVSSVVGPASARPEISNDGRAIAAPTIPSKGLGRRPAHHRSKASLKKSGANPNPATFFRGPLGGSQ</sequence>
<dbReference type="Proteomes" id="UP000008281">
    <property type="component" value="Unassembled WGS sequence"/>
</dbReference>
<evidence type="ECO:0000313" key="2">
    <source>
        <dbReference type="EMBL" id="EFP10275.1"/>
    </source>
</evidence>
<feature type="region of interest" description="Disordered" evidence="1">
    <location>
        <begin position="625"/>
        <end position="708"/>
    </location>
</feature>
<feature type="compositionally biased region" description="Basic and acidic residues" evidence="1">
    <location>
        <begin position="406"/>
        <end position="417"/>
    </location>
</feature>
<evidence type="ECO:0000256" key="1">
    <source>
        <dbReference type="SAM" id="MobiDB-lite"/>
    </source>
</evidence>
<protein>
    <submittedName>
        <fullName evidence="2">Uncharacterized protein</fullName>
    </submittedName>
</protein>
<dbReference type="OMA" id="HIADNGE"/>
<feature type="region of interest" description="Disordered" evidence="1">
    <location>
        <begin position="1"/>
        <end position="32"/>
    </location>
</feature>
<reference evidence="2" key="1">
    <citation type="submission" date="2007-07" db="EMBL/GenBank/DDBJ databases">
        <title>PCAP assembly of the Caenorhabditis remanei genome.</title>
        <authorList>
            <consortium name="The Caenorhabditis remanei Sequencing Consortium"/>
            <person name="Wilson R.K."/>
        </authorList>
    </citation>
    <scope>NUCLEOTIDE SEQUENCE [LARGE SCALE GENOMIC DNA]</scope>
    <source>
        <strain evidence="2">PB4641</strain>
    </source>
</reference>
<dbReference type="AlphaFoldDB" id="E3NN78"/>
<name>E3NN78_CAERE</name>
<organism evidence="3">
    <name type="scientific">Caenorhabditis remanei</name>
    <name type="common">Caenorhabditis vulgaris</name>
    <dbReference type="NCBI Taxonomy" id="31234"/>
    <lineage>
        <taxon>Eukaryota</taxon>
        <taxon>Metazoa</taxon>
        <taxon>Ecdysozoa</taxon>
        <taxon>Nematoda</taxon>
        <taxon>Chromadorea</taxon>
        <taxon>Rhabditida</taxon>
        <taxon>Rhabditina</taxon>
        <taxon>Rhabditomorpha</taxon>
        <taxon>Rhabditoidea</taxon>
        <taxon>Rhabditidae</taxon>
        <taxon>Peloderinae</taxon>
        <taxon>Caenorhabditis</taxon>
    </lineage>
</organism>
<accession>E3NN78</accession>